<dbReference type="GO" id="GO:0006313">
    <property type="term" value="P:DNA transposition"/>
    <property type="evidence" value="ECO:0007669"/>
    <property type="project" value="InterPro"/>
</dbReference>
<evidence type="ECO:0000313" key="1">
    <source>
        <dbReference type="EMBL" id="MBI5249112.1"/>
    </source>
</evidence>
<dbReference type="PANTHER" id="PTHR34322">
    <property type="entry name" value="TRANSPOSASE, Y1_TNP DOMAIN-CONTAINING"/>
    <property type="match status" value="1"/>
</dbReference>
<feature type="non-terminal residue" evidence="1">
    <location>
        <position position="72"/>
    </location>
</feature>
<dbReference type="Gene3D" id="3.30.70.1290">
    <property type="entry name" value="Transposase IS200-like"/>
    <property type="match status" value="1"/>
</dbReference>
<gene>
    <name evidence="1" type="ORF">HY912_06430</name>
</gene>
<protein>
    <submittedName>
        <fullName evidence="1">Transposase</fullName>
    </submittedName>
</protein>
<name>A0A9D6V4P7_9BACT</name>
<evidence type="ECO:0000313" key="2">
    <source>
        <dbReference type="Proteomes" id="UP000807825"/>
    </source>
</evidence>
<accession>A0A9D6V4P7</accession>
<dbReference type="EMBL" id="JACRDE010000182">
    <property type="protein sequence ID" value="MBI5249112.1"/>
    <property type="molecule type" value="Genomic_DNA"/>
</dbReference>
<reference evidence="1" key="1">
    <citation type="submission" date="2020-07" db="EMBL/GenBank/DDBJ databases">
        <title>Huge and variable diversity of episymbiotic CPR bacteria and DPANN archaea in groundwater ecosystems.</title>
        <authorList>
            <person name="He C.Y."/>
            <person name="Keren R."/>
            <person name="Whittaker M."/>
            <person name="Farag I.F."/>
            <person name="Doudna J."/>
            <person name="Cate J.H.D."/>
            <person name="Banfield J.F."/>
        </authorList>
    </citation>
    <scope>NUCLEOTIDE SEQUENCE</scope>
    <source>
        <strain evidence="1">NC_groundwater_1664_Pr3_B-0.1um_52_9</strain>
    </source>
</reference>
<dbReference type="GO" id="GO:0003677">
    <property type="term" value="F:DNA binding"/>
    <property type="evidence" value="ECO:0007669"/>
    <property type="project" value="InterPro"/>
</dbReference>
<organism evidence="1 2">
    <name type="scientific">Desulfomonile tiedjei</name>
    <dbReference type="NCBI Taxonomy" id="2358"/>
    <lineage>
        <taxon>Bacteria</taxon>
        <taxon>Pseudomonadati</taxon>
        <taxon>Thermodesulfobacteriota</taxon>
        <taxon>Desulfomonilia</taxon>
        <taxon>Desulfomonilales</taxon>
        <taxon>Desulfomonilaceae</taxon>
        <taxon>Desulfomonile</taxon>
    </lineage>
</organism>
<dbReference type="InterPro" id="IPR036515">
    <property type="entry name" value="Transposase_17_sf"/>
</dbReference>
<dbReference type="PANTHER" id="PTHR34322:SF2">
    <property type="entry name" value="TRANSPOSASE IS200-LIKE DOMAIN-CONTAINING PROTEIN"/>
    <property type="match status" value="1"/>
</dbReference>
<dbReference type="GO" id="GO:0004803">
    <property type="term" value="F:transposase activity"/>
    <property type="evidence" value="ECO:0007669"/>
    <property type="project" value="InterPro"/>
</dbReference>
<comment type="caution">
    <text evidence="1">The sequence shown here is derived from an EMBL/GenBank/DDBJ whole genome shotgun (WGS) entry which is preliminary data.</text>
</comment>
<sequence>MPRKARLDVPGTLHHVMVRGIDGINIFQDEEDRKAFVDRMRSLVKETETRILAWAFMDNHTHLLIISGPAGL</sequence>
<dbReference type="AlphaFoldDB" id="A0A9D6V4P7"/>
<proteinExistence type="predicted"/>
<dbReference type="SUPFAM" id="SSF143422">
    <property type="entry name" value="Transposase IS200-like"/>
    <property type="match status" value="1"/>
</dbReference>
<dbReference type="Proteomes" id="UP000807825">
    <property type="component" value="Unassembled WGS sequence"/>
</dbReference>